<reference evidence="1" key="1">
    <citation type="submission" date="2014-12" db="EMBL/GenBank/DDBJ databases">
        <title>Genome Sequence of Valsa Canker Pathogens Uncovers a Specific Adaption of Colonization on Woody Bark.</title>
        <authorList>
            <person name="Yin Z."/>
            <person name="Liu H."/>
            <person name="Gao X."/>
            <person name="Li Z."/>
            <person name="Song N."/>
            <person name="Ke X."/>
            <person name="Dai Q."/>
            <person name="Wu Y."/>
            <person name="Sun Y."/>
            <person name="Xu J.-R."/>
            <person name="Kang Z.K."/>
            <person name="Wang L."/>
            <person name="Huang L."/>
        </authorList>
    </citation>
    <scope>NUCLEOTIDE SEQUENCE [LARGE SCALE GENOMIC DNA]</scope>
    <source>
        <strain evidence="1">03-8</strain>
    </source>
</reference>
<sequence>MFTSTPRAGEITEPSALTRNHVRDAQRPIFVPLEILTVPSDLFLNFLPYRGLVVIDLYMLPIGVDDARSRGRHYGRNPVPIYIFDAFRTQILHKLRDLFL</sequence>
<dbReference type="EMBL" id="CM003105">
    <property type="protein sequence ID" value="KUI72296.1"/>
    <property type="molecule type" value="Genomic_DNA"/>
</dbReference>
<gene>
    <name evidence="1" type="ORF">VM1G_11798</name>
</gene>
<organism evidence="1 2">
    <name type="scientific">Cytospora mali</name>
    <name type="common">Apple Valsa canker fungus</name>
    <name type="synonym">Valsa mali</name>
    <dbReference type="NCBI Taxonomy" id="578113"/>
    <lineage>
        <taxon>Eukaryota</taxon>
        <taxon>Fungi</taxon>
        <taxon>Dikarya</taxon>
        <taxon>Ascomycota</taxon>
        <taxon>Pezizomycotina</taxon>
        <taxon>Sordariomycetes</taxon>
        <taxon>Sordariomycetidae</taxon>
        <taxon>Diaporthales</taxon>
        <taxon>Cytosporaceae</taxon>
        <taxon>Cytospora</taxon>
    </lineage>
</organism>
<dbReference type="AlphaFoldDB" id="A0A194W724"/>
<accession>A0A194W724</accession>
<evidence type="ECO:0000313" key="1">
    <source>
        <dbReference type="EMBL" id="KUI72296.1"/>
    </source>
</evidence>
<keyword evidence="2" id="KW-1185">Reference proteome</keyword>
<proteinExistence type="predicted"/>
<protein>
    <submittedName>
        <fullName evidence="1">Uncharacterized protein</fullName>
    </submittedName>
</protein>
<evidence type="ECO:0000313" key="2">
    <source>
        <dbReference type="Proteomes" id="UP000078559"/>
    </source>
</evidence>
<name>A0A194W724_CYTMA</name>
<dbReference type="Proteomes" id="UP000078559">
    <property type="component" value="Chromosome 8"/>
</dbReference>